<dbReference type="AlphaFoldDB" id="A0A358DU75"/>
<keyword evidence="1" id="KW-0663">Pyridoxal phosphate</keyword>
<comment type="caution">
    <text evidence="2">The sequence shown here is derived from an EMBL/GenBank/DDBJ whole genome shotgun (WGS) entry which is preliminary data.</text>
</comment>
<dbReference type="InterPro" id="IPR015424">
    <property type="entry name" value="PyrdxlP-dep_Trfase"/>
</dbReference>
<gene>
    <name evidence="2" type="ORF">DEB45_00800</name>
</gene>
<dbReference type="Proteomes" id="UP000264779">
    <property type="component" value="Unassembled WGS sequence"/>
</dbReference>
<evidence type="ECO:0000313" key="2">
    <source>
        <dbReference type="EMBL" id="HBU49768.1"/>
    </source>
</evidence>
<evidence type="ECO:0000313" key="3">
    <source>
        <dbReference type="Proteomes" id="UP000264779"/>
    </source>
</evidence>
<dbReference type="Gene3D" id="3.90.1150.10">
    <property type="entry name" value="Aspartate Aminotransferase, domain 1"/>
    <property type="match status" value="1"/>
</dbReference>
<dbReference type="InterPro" id="IPR000653">
    <property type="entry name" value="DegT/StrS_aminotransferase"/>
</dbReference>
<protein>
    <submittedName>
        <fullName evidence="2">Uncharacterized protein</fullName>
    </submittedName>
</protein>
<name>A0A358DU75_9ALTE</name>
<reference evidence="2 3" key="1">
    <citation type="journal article" date="2018" name="Nat. Biotechnol.">
        <title>A standardized bacterial taxonomy based on genome phylogeny substantially revises the tree of life.</title>
        <authorList>
            <person name="Parks D.H."/>
            <person name="Chuvochina M."/>
            <person name="Waite D.W."/>
            <person name="Rinke C."/>
            <person name="Skarshewski A."/>
            <person name="Chaumeil P.A."/>
            <person name="Hugenholtz P."/>
        </authorList>
    </citation>
    <scope>NUCLEOTIDE SEQUENCE [LARGE SCALE GENOMIC DNA]</scope>
    <source>
        <strain evidence="2">UBA11621</strain>
    </source>
</reference>
<dbReference type="InterPro" id="IPR015422">
    <property type="entry name" value="PyrdxlP-dep_Trfase_small"/>
</dbReference>
<sequence>QFPNAEQYYNHALTLPLYPSLTREEQNVVVSQLEEILL</sequence>
<accession>A0A358DU75</accession>
<evidence type="ECO:0000256" key="1">
    <source>
        <dbReference type="ARBA" id="ARBA00022898"/>
    </source>
</evidence>
<dbReference type="EMBL" id="DONK01000008">
    <property type="protein sequence ID" value="HBU49768.1"/>
    <property type="molecule type" value="Genomic_DNA"/>
</dbReference>
<organism evidence="2 3">
    <name type="scientific">Alteromonas australica</name>
    <dbReference type="NCBI Taxonomy" id="589873"/>
    <lineage>
        <taxon>Bacteria</taxon>
        <taxon>Pseudomonadati</taxon>
        <taxon>Pseudomonadota</taxon>
        <taxon>Gammaproteobacteria</taxon>
        <taxon>Alteromonadales</taxon>
        <taxon>Alteromonadaceae</taxon>
        <taxon>Alteromonas/Salinimonas group</taxon>
        <taxon>Alteromonas</taxon>
    </lineage>
</organism>
<dbReference type="SUPFAM" id="SSF53383">
    <property type="entry name" value="PLP-dependent transferases"/>
    <property type="match status" value="1"/>
</dbReference>
<dbReference type="Pfam" id="PF01041">
    <property type="entry name" value="DegT_DnrJ_EryC1"/>
    <property type="match status" value="1"/>
</dbReference>
<feature type="non-terminal residue" evidence="2">
    <location>
        <position position="1"/>
    </location>
</feature>
<proteinExistence type="predicted"/>